<name>A0ABS4JP81_9FIRM</name>
<comment type="caution">
    <text evidence="1">The sequence shown here is derived from an EMBL/GenBank/DDBJ whole genome shotgun (WGS) entry which is preliminary data.</text>
</comment>
<dbReference type="EMBL" id="JAGGLG010000001">
    <property type="protein sequence ID" value="MBP2016785.1"/>
    <property type="molecule type" value="Genomic_DNA"/>
</dbReference>
<evidence type="ECO:0000313" key="2">
    <source>
        <dbReference type="Proteomes" id="UP001519289"/>
    </source>
</evidence>
<gene>
    <name evidence="1" type="ORF">J2Z79_000158</name>
</gene>
<reference evidence="1 2" key="1">
    <citation type="submission" date="2021-03" db="EMBL/GenBank/DDBJ databases">
        <title>Genomic Encyclopedia of Type Strains, Phase IV (KMG-IV): sequencing the most valuable type-strain genomes for metagenomic binning, comparative biology and taxonomic classification.</title>
        <authorList>
            <person name="Goeker M."/>
        </authorList>
    </citation>
    <scope>NUCLEOTIDE SEQUENCE [LARGE SCALE GENOMIC DNA]</scope>
    <source>
        <strain evidence="1 2">DSM 27138</strain>
    </source>
</reference>
<sequence length="274" mass="29926">MPVRRAAGIIRPSHYWIQWQDEHGAVRSQSLDPMDSGLYRGHRVFATDDGRRLLVALLESVVARNSVSVWVWELDGDEWRPLAGAFAGTGDREVLPGLFVAEEAGGGLRASQVSDLPASPPPYVGFHASLTRPHFVLCALNDLGHTSDCNKALWTGSRFELESKESWGTAVRPVECAQLTLAGEAGLWSGNLDWALGRLGTPADQAVDGHRTDWQYPERGLTTADPPNGPMASWCGRTGSAWWNSRPRSLTGGSLPCGCWRRISSRAGLRSRAR</sequence>
<keyword evidence="2" id="KW-1185">Reference proteome</keyword>
<proteinExistence type="predicted"/>
<dbReference type="Proteomes" id="UP001519289">
    <property type="component" value="Unassembled WGS sequence"/>
</dbReference>
<protein>
    <submittedName>
        <fullName evidence="1">Uncharacterized protein</fullName>
    </submittedName>
</protein>
<accession>A0ABS4JP81</accession>
<organism evidence="1 2">
    <name type="scientific">Symbiobacterium terraclitae</name>
    <dbReference type="NCBI Taxonomy" id="557451"/>
    <lineage>
        <taxon>Bacteria</taxon>
        <taxon>Bacillati</taxon>
        <taxon>Bacillota</taxon>
        <taxon>Clostridia</taxon>
        <taxon>Eubacteriales</taxon>
        <taxon>Symbiobacteriaceae</taxon>
        <taxon>Symbiobacterium</taxon>
    </lineage>
</organism>
<evidence type="ECO:0000313" key="1">
    <source>
        <dbReference type="EMBL" id="MBP2016785.1"/>
    </source>
</evidence>